<keyword evidence="7 12" id="KW-0315">Glutamine amidotransferase</keyword>
<keyword evidence="15" id="KW-0808">Transferase</keyword>
<keyword evidence="6 12" id="KW-0378">Hydrolase</keyword>
<proteinExistence type="inferred from homology"/>
<dbReference type="FunFam" id="3.40.50.880:FF:000009">
    <property type="entry name" value="Imidazole glycerol phosphate synthase subunit HisH"/>
    <property type="match status" value="1"/>
</dbReference>
<dbReference type="PRINTS" id="PR00097">
    <property type="entry name" value="ANTSNTHASEII"/>
</dbReference>
<evidence type="ECO:0000256" key="9">
    <source>
        <dbReference type="ARBA" id="ARBA00023239"/>
    </source>
</evidence>
<keyword evidence="16" id="KW-1185">Reference proteome</keyword>
<dbReference type="STRING" id="393003.SAMN05660461_3288"/>
<dbReference type="NCBIfam" id="TIGR01855">
    <property type="entry name" value="IMP_synth_hisH"/>
    <property type="match status" value="1"/>
</dbReference>
<dbReference type="RefSeq" id="WP_079470571.1">
    <property type="nucleotide sequence ID" value="NZ_FUZZ01000002.1"/>
</dbReference>
<evidence type="ECO:0000256" key="6">
    <source>
        <dbReference type="ARBA" id="ARBA00022801"/>
    </source>
</evidence>
<dbReference type="PIRSF" id="PIRSF000495">
    <property type="entry name" value="Amidotransf_hisH"/>
    <property type="match status" value="1"/>
</dbReference>
<dbReference type="Gene3D" id="3.40.50.880">
    <property type="match status" value="1"/>
</dbReference>
<dbReference type="InterPro" id="IPR010139">
    <property type="entry name" value="Imidazole-glycPsynth_HisH"/>
</dbReference>
<evidence type="ECO:0000256" key="13">
    <source>
        <dbReference type="PIRSR" id="PIRSR000495-1"/>
    </source>
</evidence>
<dbReference type="InterPro" id="IPR017926">
    <property type="entry name" value="GATASE"/>
</dbReference>
<gene>
    <name evidence="12" type="primary">hisH</name>
    <name evidence="15" type="ORF">SAMN05660461_3288</name>
</gene>
<name>A0A1T5NZX7_9BACT</name>
<dbReference type="GO" id="GO:0005737">
    <property type="term" value="C:cytoplasm"/>
    <property type="evidence" value="ECO:0007669"/>
    <property type="project" value="UniProtKB-SubCell"/>
</dbReference>
<evidence type="ECO:0000256" key="10">
    <source>
        <dbReference type="ARBA" id="ARBA00047838"/>
    </source>
</evidence>
<dbReference type="PANTHER" id="PTHR42701">
    <property type="entry name" value="IMIDAZOLE GLYCEROL PHOSPHATE SYNTHASE SUBUNIT HISH"/>
    <property type="match status" value="1"/>
</dbReference>
<dbReference type="SUPFAM" id="SSF52317">
    <property type="entry name" value="Class I glutamine amidotransferase-like"/>
    <property type="match status" value="1"/>
</dbReference>
<keyword evidence="5 12" id="KW-0028">Amino-acid biosynthesis</keyword>
<protein>
    <recommendedName>
        <fullName evidence="12">Imidazole glycerol phosphate synthase subunit HisH</fullName>
        <ecNumber evidence="12">4.3.2.10</ecNumber>
    </recommendedName>
    <alternativeName>
        <fullName evidence="12">IGP synthase glutaminase subunit</fullName>
        <ecNumber evidence="12">3.5.1.2</ecNumber>
    </alternativeName>
    <alternativeName>
        <fullName evidence="12">IGP synthase subunit HisH</fullName>
    </alternativeName>
    <alternativeName>
        <fullName evidence="12">ImGP synthase subunit HisH</fullName>
        <shortName evidence="12">IGPS subunit HisH</shortName>
    </alternativeName>
</protein>
<dbReference type="EC" id="4.3.2.10" evidence="12"/>
<accession>A0A1T5NZX7</accession>
<keyword evidence="4 12" id="KW-0963">Cytoplasm</keyword>
<comment type="catalytic activity">
    <reaction evidence="11 12">
        <text>L-glutamine + H2O = L-glutamate + NH4(+)</text>
        <dbReference type="Rhea" id="RHEA:15889"/>
        <dbReference type="ChEBI" id="CHEBI:15377"/>
        <dbReference type="ChEBI" id="CHEBI:28938"/>
        <dbReference type="ChEBI" id="CHEBI:29985"/>
        <dbReference type="ChEBI" id="CHEBI:58359"/>
        <dbReference type="EC" id="3.5.1.2"/>
    </reaction>
</comment>
<comment type="pathway">
    <text evidence="2 12">Amino-acid biosynthesis; L-histidine biosynthesis; L-histidine from 5-phospho-alpha-D-ribose 1-diphosphate: step 5/9.</text>
</comment>
<keyword evidence="8 12" id="KW-0368">Histidine biosynthesis</keyword>
<evidence type="ECO:0000256" key="7">
    <source>
        <dbReference type="ARBA" id="ARBA00022962"/>
    </source>
</evidence>
<evidence type="ECO:0000313" key="15">
    <source>
        <dbReference type="EMBL" id="SKD06054.1"/>
    </source>
</evidence>
<dbReference type="UniPathway" id="UPA00031">
    <property type="reaction ID" value="UER00010"/>
</dbReference>
<dbReference type="GO" id="GO:0004359">
    <property type="term" value="F:glutaminase activity"/>
    <property type="evidence" value="ECO:0007669"/>
    <property type="project" value="UniProtKB-EC"/>
</dbReference>
<evidence type="ECO:0000256" key="3">
    <source>
        <dbReference type="ARBA" id="ARBA00011152"/>
    </source>
</evidence>
<feature type="active site" description="Nucleophile" evidence="12 13">
    <location>
        <position position="77"/>
    </location>
</feature>
<evidence type="ECO:0000256" key="1">
    <source>
        <dbReference type="ARBA" id="ARBA00004496"/>
    </source>
</evidence>
<comment type="subunit">
    <text evidence="3 12">Heterodimer of HisH and HisF.</text>
</comment>
<comment type="subcellular location">
    <subcellularLocation>
        <location evidence="1 12">Cytoplasm</location>
    </subcellularLocation>
</comment>
<dbReference type="GO" id="GO:0000105">
    <property type="term" value="P:L-histidine biosynthetic process"/>
    <property type="evidence" value="ECO:0007669"/>
    <property type="project" value="UniProtKB-UniRule"/>
</dbReference>
<organism evidence="15 16">
    <name type="scientific">Chitinophaga ginsengisegetis</name>
    <dbReference type="NCBI Taxonomy" id="393003"/>
    <lineage>
        <taxon>Bacteria</taxon>
        <taxon>Pseudomonadati</taxon>
        <taxon>Bacteroidota</taxon>
        <taxon>Chitinophagia</taxon>
        <taxon>Chitinophagales</taxon>
        <taxon>Chitinophagaceae</taxon>
        <taxon>Chitinophaga</taxon>
    </lineage>
</organism>
<evidence type="ECO:0000256" key="5">
    <source>
        <dbReference type="ARBA" id="ARBA00022605"/>
    </source>
</evidence>
<comment type="catalytic activity">
    <reaction evidence="10 12">
        <text>5-[(5-phospho-1-deoxy-D-ribulos-1-ylimino)methylamino]-1-(5-phospho-beta-D-ribosyl)imidazole-4-carboxamide + L-glutamine = D-erythro-1-(imidazol-4-yl)glycerol 3-phosphate + 5-amino-1-(5-phospho-beta-D-ribosyl)imidazole-4-carboxamide + L-glutamate + H(+)</text>
        <dbReference type="Rhea" id="RHEA:24793"/>
        <dbReference type="ChEBI" id="CHEBI:15378"/>
        <dbReference type="ChEBI" id="CHEBI:29985"/>
        <dbReference type="ChEBI" id="CHEBI:58278"/>
        <dbReference type="ChEBI" id="CHEBI:58359"/>
        <dbReference type="ChEBI" id="CHEBI:58475"/>
        <dbReference type="ChEBI" id="CHEBI:58525"/>
        <dbReference type="EC" id="4.3.2.10"/>
    </reaction>
</comment>
<keyword evidence="9 12" id="KW-0456">Lyase</keyword>
<feature type="active site" evidence="12 13">
    <location>
        <position position="181"/>
    </location>
</feature>
<dbReference type="HAMAP" id="MF_00278">
    <property type="entry name" value="HisH"/>
    <property type="match status" value="1"/>
</dbReference>
<dbReference type="AlphaFoldDB" id="A0A1T5NZX7"/>
<evidence type="ECO:0000259" key="14">
    <source>
        <dbReference type="Pfam" id="PF00117"/>
    </source>
</evidence>
<dbReference type="CDD" id="cd01748">
    <property type="entry name" value="GATase1_IGP_Synthase"/>
    <property type="match status" value="1"/>
</dbReference>
<dbReference type="GO" id="GO:0000107">
    <property type="term" value="F:imidazoleglycerol-phosphate synthase activity"/>
    <property type="evidence" value="ECO:0007669"/>
    <property type="project" value="UniProtKB-UniRule"/>
</dbReference>
<dbReference type="Pfam" id="PF00117">
    <property type="entry name" value="GATase"/>
    <property type="match status" value="1"/>
</dbReference>
<evidence type="ECO:0000313" key="16">
    <source>
        <dbReference type="Proteomes" id="UP000190166"/>
    </source>
</evidence>
<dbReference type="EC" id="3.5.1.2" evidence="12"/>
<dbReference type="GO" id="GO:0016829">
    <property type="term" value="F:lyase activity"/>
    <property type="evidence" value="ECO:0007669"/>
    <property type="project" value="UniProtKB-KW"/>
</dbReference>
<dbReference type="Proteomes" id="UP000190166">
    <property type="component" value="Unassembled WGS sequence"/>
</dbReference>
<feature type="active site" evidence="12 13">
    <location>
        <position position="179"/>
    </location>
</feature>
<sequence>MKTVIIKYNAGNIRSVQFALERLGVNGTVTDDHEEIMSADKVIFPGVGEASTAMQYLKERKLDAVIAGLKQPVLGICLGMQLLCKYSEENDTKCLGVFDVDVKRFQSPVENLLKIPQIGWNNITGLHSVVFEHVPENSYMYFVHSYYAALGADTVAITNYVINYSAALQKDNFYAVQFHPEKSAVAGARIIENFLNL</sequence>
<evidence type="ECO:0000256" key="2">
    <source>
        <dbReference type="ARBA" id="ARBA00005091"/>
    </source>
</evidence>
<evidence type="ECO:0000256" key="4">
    <source>
        <dbReference type="ARBA" id="ARBA00022490"/>
    </source>
</evidence>
<evidence type="ECO:0000256" key="12">
    <source>
        <dbReference type="HAMAP-Rule" id="MF_00278"/>
    </source>
</evidence>
<evidence type="ECO:0000256" key="8">
    <source>
        <dbReference type="ARBA" id="ARBA00023102"/>
    </source>
</evidence>
<comment type="function">
    <text evidence="12">IGPS catalyzes the conversion of PRFAR and glutamine to IGP, AICAR and glutamate. The HisH subunit catalyzes the hydrolysis of glutamine to glutamate and ammonia as part of the synthesis of IGP and AICAR. The resulting ammonia molecule is channeled to the active site of HisF.</text>
</comment>
<dbReference type="InterPro" id="IPR029062">
    <property type="entry name" value="Class_I_gatase-like"/>
</dbReference>
<dbReference type="EMBL" id="FUZZ01000002">
    <property type="protein sequence ID" value="SKD06054.1"/>
    <property type="molecule type" value="Genomic_DNA"/>
</dbReference>
<feature type="domain" description="Glutamine amidotransferase" evidence="14">
    <location>
        <begin position="14"/>
        <end position="195"/>
    </location>
</feature>
<dbReference type="PANTHER" id="PTHR42701:SF1">
    <property type="entry name" value="IMIDAZOLE GLYCEROL PHOSPHATE SYNTHASE SUBUNIT HISH"/>
    <property type="match status" value="1"/>
</dbReference>
<dbReference type="PROSITE" id="PS51273">
    <property type="entry name" value="GATASE_TYPE_1"/>
    <property type="match status" value="1"/>
</dbReference>
<evidence type="ECO:0000256" key="11">
    <source>
        <dbReference type="ARBA" id="ARBA00049534"/>
    </source>
</evidence>
<reference evidence="15 16" key="1">
    <citation type="submission" date="2017-02" db="EMBL/GenBank/DDBJ databases">
        <authorList>
            <person name="Peterson S.W."/>
        </authorList>
    </citation>
    <scope>NUCLEOTIDE SEQUENCE [LARGE SCALE GENOMIC DNA]</scope>
    <source>
        <strain evidence="15 16">DSM 18108</strain>
    </source>
</reference>